<dbReference type="EMBL" id="HG739171">
    <property type="protein sequence ID" value="CDP14545.1"/>
    <property type="molecule type" value="Genomic_DNA"/>
</dbReference>
<keyword evidence="6" id="KW-1185">Reference proteome</keyword>
<name>A0A068V178_COFCA</name>
<keyword evidence="3" id="KW-0406">Ion transport</keyword>
<dbReference type="GO" id="GO:0007035">
    <property type="term" value="P:vacuolar acidification"/>
    <property type="evidence" value="ECO:0007669"/>
    <property type="project" value="TreeGrafter"/>
</dbReference>
<accession>A0A068V178</accession>
<dbReference type="PhylomeDB" id="A0A068V178"/>
<dbReference type="PANTHER" id="PTHR43389">
    <property type="entry name" value="V-TYPE PROTON ATPASE SUBUNIT B"/>
    <property type="match status" value="1"/>
</dbReference>
<dbReference type="Gramene" id="CDP14545">
    <property type="protein sequence ID" value="CDP14545"/>
    <property type="gene ID" value="GSCOC_T00041064001"/>
</dbReference>
<evidence type="ECO:0000256" key="2">
    <source>
        <dbReference type="ARBA" id="ARBA00022781"/>
    </source>
</evidence>
<dbReference type="InParanoid" id="A0A068V178"/>
<dbReference type="Gene3D" id="3.40.50.12240">
    <property type="match status" value="1"/>
</dbReference>
<dbReference type="Pfam" id="PF02874">
    <property type="entry name" value="ATP-synt_ab_N"/>
    <property type="match status" value="1"/>
</dbReference>
<gene>
    <name evidence="5" type="ORF">GSCOC_T00041064001</name>
</gene>
<organism evidence="5 6">
    <name type="scientific">Coffea canephora</name>
    <name type="common">Robusta coffee</name>
    <dbReference type="NCBI Taxonomy" id="49390"/>
    <lineage>
        <taxon>Eukaryota</taxon>
        <taxon>Viridiplantae</taxon>
        <taxon>Streptophyta</taxon>
        <taxon>Embryophyta</taxon>
        <taxon>Tracheophyta</taxon>
        <taxon>Spermatophyta</taxon>
        <taxon>Magnoliopsida</taxon>
        <taxon>eudicotyledons</taxon>
        <taxon>Gunneridae</taxon>
        <taxon>Pentapetalae</taxon>
        <taxon>asterids</taxon>
        <taxon>lamiids</taxon>
        <taxon>Gentianales</taxon>
        <taxon>Rubiaceae</taxon>
        <taxon>Ixoroideae</taxon>
        <taxon>Gardenieae complex</taxon>
        <taxon>Bertiereae - Coffeeae clade</taxon>
        <taxon>Coffeeae</taxon>
        <taxon>Coffea</taxon>
    </lineage>
</organism>
<dbReference type="AlphaFoldDB" id="A0A068V178"/>
<dbReference type="GO" id="GO:0046034">
    <property type="term" value="P:ATP metabolic process"/>
    <property type="evidence" value="ECO:0007669"/>
    <property type="project" value="InterPro"/>
</dbReference>
<reference evidence="6" key="1">
    <citation type="journal article" date="2014" name="Science">
        <title>The coffee genome provides insight into the convergent evolution of caffeine biosynthesis.</title>
        <authorList>
            <person name="Denoeud F."/>
            <person name="Carretero-Paulet L."/>
            <person name="Dereeper A."/>
            <person name="Droc G."/>
            <person name="Guyot R."/>
            <person name="Pietrella M."/>
            <person name="Zheng C."/>
            <person name="Alberti A."/>
            <person name="Anthony F."/>
            <person name="Aprea G."/>
            <person name="Aury J.M."/>
            <person name="Bento P."/>
            <person name="Bernard M."/>
            <person name="Bocs S."/>
            <person name="Campa C."/>
            <person name="Cenci A."/>
            <person name="Combes M.C."/>
            <person name="Crouzillat D."/>
            <person name="Da Silva C."/>
            <person name="Daddiego L."/>
            <person name="De Bellis F."/>
            <person name="Dussert S."/>
            <person name="Garsmeur O."/>
            <person name="Gayraud T."/>
            <person name="Guignon V."/>
            <person name="Jahn K."/>
            <person name="Jamilloux V."/>
            <person name="Joet T."/>
            <person name="Labadie K."/>
            <person name="Lan T."/>
            <person name="Leclercq J."/>
            <person name="Lepelley M."/>
            <person name="Leroy T."/>
            <person name="Li L.T."/>
            <person name="Librado P."/>
            <person name="Lopez L."/>
            <person name="Munoz A."/>
            <person name="Noel B."/>
            <person name="Pallavicini A."/>
            <person name="Perrotta G."/>
            <person name="Poncet V."/>
            <person name="Pot D."/>
            <person name="Priyono X."/>
            <person name="Rigoreau M."/>
            <person name="Rouard M."/>
            <person name="Rozas J."/>
            <person name="Tranchant-Dubreuil C."/>
            <person name="VanBuren R."/>
            <person name="Zhang Q."/>
            <person name="Andrade A.C."/>
            <person name="Argout X."/>
            <person name="Bertrand B."/>
            <person name="de Kochko A."/>
            <person name="Graziosi G."/>
            <person name="Henry R.J."/>
            <person name="Jayarama X."/>
            <person name="Ming R."/>
            <person name="Nagai C."/>
            <person name="Rounsley S."/>
            <person name="Sankoff D."/>
            <person name="Giuliano G."/>
            <person name="Albert V.A."/>
            <person name="Wincker P."/>
            <person name="Lashermes P."/>
        </authorList>
    </citation>
    <scope>NUCLEOTIDE SEQUENCE [LARGE SCALE GENOMIC DNA]</scope>
    <source>
        <strain evidence="6">cv. DH200-94</strain>
    </source>
</reference>
<proteinExistence type="predicted"/>
<evidence type="ECO:0000256" key="1">
    <source>
        <dbReference type="ARBA" id="ARBA00022448"/>
    </source>
</evidence>
<dbReference type="OMA" id="FIFNGSR"/>
<feature type="domain" description="ATPase F1/V1/A1 complex alpha/beta subunit N-terminal" evidence="4">
    <location>
        <begin position="24"/>
        <end position="90"/>
    </location>
</feature>
<evidence type="ECO:0000256" key="3">
    <source>
        <dbReference type="ARBA" id="ARBA00023065"/>
    </source>
</evidence>
<dbReference type="CDD" id="cd18118">
    <property type="entry name" value="ATP-synt_V_A-type_beta_N"/>
    <property type="match status" value="1"/>
</dbReference>
<dbReference type="OrthoDB" id="1735853at2759"/>
<dbReference type="STRING" id="49390.A0A068V178"/>
<dbReference type="GO" id="GO:0046961">
    <property type="term" value="F:proton-transporting ATPase activity, rotational mechanism"/>
    <property type="evidence" value="ECO:0007669"/>
    <property type="project" value="TreeGrafter"/>
</dbReference>
<evidence type="ECO:0000313" key="6">
    <source>
        <dbReference type="Proteomes" id="UP000295252"/>
    </source>
</evidence>
<evidence type="ECO:0000259" key="4">
    <source>
        <dbReference type="Pfam" id="PF02874"/>
    </source>
</evidence>
<evidence type="ECO:0000313" key="5">
    <source>
        <dbReference type="EMBL" id="CDP14545.1"/>
    </source>
</evidence>
<sequence length="132" mass="14231">MGVAQNNIDMEEGTLEIGMEYRTVSGVAGPLVILEKVKGPKYQEIVNIRLGNGTTRRGQVLEVDGEKAVVQVFEGTSGIDNKFTTVQFTGEVLKTPVSLDMLGRIFNGSGKPIDNGPPILPEAYLDISGKYC</sequence>
<dbReference type="InterPro" id="IPR004100">
    <property type="entry name" value="ATPase_F1/V1/A1_a/bsu_N"/>
</dbReference>
<keyword evidence="2" id="KW-0375">Hydrogen ion transport</keyword>
<keyword evidence="1" id="KW-0813">Transport</keyword>
<dbReference type="InterPro" id="IPR022879">
    <property type="entry name" value="V-ATPase_su_B/beta"/>
</dbReference>
<protein>
    <recommendedName>
        <fullName evidence="4">ATPase F1/V1/A1 complex alpha/beta subunit N-terminal domain-containing protein</fullName>
    </recommendedName>
</protein>
<dbReference type="PANTHER" id="PTHR43389:SF4">
    <property type="entry name" value="V-TYPE PROTON ATPASE SUBUNIT B"/>
    <property type="match status" value="1"/>
</dbReference>
<dbReference type="Proteomes" id="UP000295252">
    <property type="component" value="Chromosome XI"/>
</dbReference>